<dbReference type="AlphaFoldDB" id="A0A5J5E4D7"/>
<dbReference type="InterPro" id="IPR052552">
    <property type="entry name" value="YeaO-like"/>
</dbReference>
<evidence type="ECO:0000313" key="1">
    <source>
        <dbReference type="EMBL" id="KAA8824005.1"/>
    </source>
</evidence>
<evidence type="ECO:0000313" key="2">
    <source>
        <dbReference type="Proteomes" id="UP000326251"/>
    </source>
</evidence>
<comment type="caution">
    <text evidence="1">The sequence shown here is derived from an EMBL/GenBank/DDBJ whole genome shotgun (WGS) entry which is preliminary data.</text>
</comment>
<protein>
    <submittedName>
        <fullName evidence="1">DUF488 domain-containing protein</fullName>
    </submittedName>
</protein>
<dbReference type="EMBL" id="RZUG01000020">
    <property type="protein sequence ID" value="KAA8824005.1"/>
    <property type="molecule type" value="Genomic_DNA"/>
</dbReference>
<reference evidence="1 2" key="1">
    <citation type="journal article" date="2019" name="Syst. Appl. Microbiol.">
        <title>Characterization of Bifidobacterium species in feaces of the Egyptian fruit bat: Description of B. vespertilionis sp. nov. and B. rousetti sp. nov.</title>
        <authorList>
            <person name="Modesto M."/>
            <person name="Satti M."/>
            <person name="Watanabe K."/>
            <person name="Puglisi E."/>
            <person name="Morelli L."/>
            <person name="Huang C.-H."/>
            <person name="Liou J.-S."/>
            <person name="Miyashita M."/>
            <person name="Tamura T."/>
            <person name="Saito S."/>
            <person name="Mori K."/>
            <person name="Huang L."/>
            <person name="Sciavilla P."/>
            <person name="Sandri C."/>
            <person name="Spiezio C."/>
            <person name="Vitali F."/>
            <person name="Cavalieri D."/>
            <person name="Perpetuini G."/>
            <person name="Tofalo R."/>
            <person name="Bonetti A."/>
            <person name="Arita M."/>
            <person name="Mattarelli P."/>
        </authorList>
    </citation>
    <scope>NUCLEOTIDE SEQUENCE [LARGE SCALE GENOMIC DNA]</scope>
    <source>
        <strain evidence="1 2">RST19</strain>
    </source>
</reference>
<accession>A0A5J5E4D7</accession>
<dbReference type="Pfam" id="PF22752">
    <property type="entry name" value="DUF488-N3i"/>
    <property type="match status" value="1"/>
</dbReference>
<dbReference type="PANTHER" id="PTHR36849:SF1">
    <property type="entry name" value="CYTOPLASMIC PROTEIN"/>
    <property type="match status" value="1"/>
</dbReference>
<dbReference type="Proteomes" id="UP000326251">
    <property type="component" value="Unassembled WGS sequence"/>
</dbReference>
<organism evidence="1 2">
    <name type="scientific">Bifidobacterium reuteri</name>
    <dbReference type="NCBI Taxonomy" id="983706"/>
    <lineage>
        <taxon>Bacteria</taxon>
        <taxon>Bacillati</taxon>
        <taxon>Actinomycetota</taxon>
        <taxon>Actinomycetes</taxon>
        <taxon>Bifidobacteriales</taxon>
        <taxon>Bifidobacteriaceae</taxon>
        <taxon>Bifidobacterium</taxon>
    </lineage>
</organism>
<gene>
    <name evidence="1" type="ORF">EMO92_09285</name>
</gene>
<proteinExistence type="predicted"/>
<sequence>MEGMGIGIKRIYDEPVPEDGYRILVDRLWPRGMRKERAALDMWMKDIAPSSELRRWFGHDPERFDDFARRYRSELDVNKTAVEELARLLLEQRTVTLLYAAKSPIYNHAVVLRDYMREYAMPVTPC</sequence>
<dbReference type="PANTHER" id="PTHR36849">
    <property type="entry name" value="CYTOPLASMIC PROTEIN-RELATED"/>
    <property type="match status" value="1"/>
</dbReference>
<name>A0A5J5E4D7_9BIFI</name>